<evidence type="ECO:0000256" key="1">
    <source>
        <dbReference type="ARBA" id="ARBA00004651"/>
    </source>
</evidence>
<dbReference type="NCBIfam" id="TIGR03434">
    <property type="entry name" value="ADOP"/>
    <property type="match status" value="1"/>
</dbReference>
<dbReference type="InterPro" id="IPR050250">
    <property type="entry name" value="Macrolide_Exporter_MacB"/>
</dbReference>
<feature type="transmembrane region" description="Helical" evidence="7">
    <location>
        <begin position="292"/>
        <end position="314"/>
    </location>
</feature>
<feature type="transmembrane region" description="Helical" evidence="7">
    <location>
        <begin position="439"/>
        <end position="458"/>
    </location>
</feature>
<organism evidence="10 11">
    <name type="scientific">Opitutus terrae (strain DSM 11246 / JCM 15787 / PB90-1)</name>
    <dbReference type="NCBI Taxonomy" id="452637"/>
    <lineage>
        <taxon>Bacteria</taxon>
        <taxon>Pseudomonadati</taxon>
        <taxon>Verrucomicrobiota</taxon>
        <taxon>Opitutia</taxon>
        <taxon>Opitutales</taxon>
        <taxon>Opitutaceae</taxon>
        <taxon>Opitutus</taxon>
    </lineage>
</organism>
<dbReference type="EMBL" id="CP001032">
    <property type="protein sequence ID" value="ACB74049.1"/>
    <property type="molecule type" value="Genomic_DNA"/>
</dbReference>
<evidence type="ECO:0000256" key="4">
    <source>
        <dbReference type="ARBA" id="ARBA00022989"/>
    </source>
</evidence>
<dbReference type="Pfam" id="PF02687">
    <property type="entry name" value="FtsX"/>
    <property type="match status" value="2"/>
</dbReference>
<feature type="transmembrane region" description="Helical" evidence="7">
    <location>
        <begin position="699"/>
        <end position="721"/>
    </location>
</feature>
<comment type="subcellular location">
    <subcellularLocation>
        <location evidence="1">Cell membrane</location>
        <topology evidence="1">Multi-pass membrane protein</topology>
    </subcellularLocation>
</comment>
<feature type="domain" description="MacB-like periplasmic core" evidence="9">
    <location>
        <begin position="39"/>
        <end position="253"/>
    </location>
</feature>
<evidence type="ECO:0000259" key="9">
    <source>
        <dbReference type="Pfam" id="PF12704"/>
    </source>
</evidence>
<dbReference type="InterPro" id="IPR003838">
    <property type="entry name" value="ABC3_permease_C"/>
</dbReference>
<feature type="transmembrane region" description="Helical" evidence="7">
    <location>
        <begin position="749"/>
        <end position="771"/>
    </location>
</feature>
<feature type="domain" description="MacB-like periplasmic core" evidence="9">
    <location>
        <begin position="447"/>
        <end position="640"/>
    </location>
</feature>
<feature type="transmembrane region" description="Helical" evidence="7">
    <location>
        <begin position="345"/>
        <end position="365"/>
    </location>
</feature>
<evidence type="ECO:0000256" key="2">
    <source>
        <dbReference type="ARBA" id="ARBA00022475"/>
    </source>
</evidence>
<feature type="domain" description="ABC3 transporter permease C-terminal" evidence="8">
    <location>
        <begin position="296"/>
        <end position="414"/>
    </location>
</feature>
<feature type="domain" description="ABC3 transporter permease C-terminal" evidence="8">
    <location>
        <begin position="699"/>
        <end position="810"/>
    </location>
</feature>
<dbReference type="Pfam" id="PF12704">
    <property type="entry name" value="MacB_PCD"/>
    <property type="match status" value="2"/>
</dbReference>
<dbReference type="eggNOG" id="COG0577">
    <property type="taxonomic scope" value="Bacteria"/>
</dbReference>
<dbReference type="Proteomes" id="UP000007013">
    <property type="component" value="Chromosome"/>
</dbReference>
<dbReference type="GO" id="GO:0022857">
    <property type="term" value="F:transmembrane transporter activity"/>
    <property type="evidence" value="ECO:0007669"/>
    <property type="project" value="TreeGrafter"/>
</dbReference>
<proteinExistence type="inferred from homology"/>
<sequence length="819" mass="86968">MSTSVPRLARKRPSWLPVAALAQDFRFVLRSLAKSPGYTLAVVLTLALGIGAATAIFSVADRALFRPLPYPAADELFVVGRTTPRHAFIPHLLPVQLASYRENAKSFRSLAAFEHSWSNVVVGNAPAGGITAGISADYFDTLGTLPLLGRLFLPGEDQPGAGRVIVLSHRFWRDKLGAAPTAIGRVVLVGGESCEVVGVLPPDFRPPLGTAADLYRPLASAPNPAAPFAGKVVYVVGRLQPGATSAQAAAELAGIQVPVSGSAARQLAEQKPKLMPLTEWTHQQSPFAMHGALLAAVAFLYAIACTNATSLMLARVHGRRRELSVRLAIGCSRSQLLRSVLAENLALVLLGGAGGGLAAIWGLPALERLASSAAAADGAVWQLDWRALAFAAALSLVTSVLVSLAPGWQVLHANVSEGLKDTAQALGESRRLRRVRGGLVVVEAALAMALLIGAGLMVRSVVHLQHIDRGLDLTNKVSVWLKLPDGSYRSAEAQLELTRRLEEQLRTIRGVQTVAVTTGVPPFSGAISWPLAKPDGSAYQANVNPVSPGFLRTLGLVLVRGEWFDDARPSGERVVVINEAMARGFFGAEDPLGRSLVVMPGQQKQAPWRVVGVVADVRGRVHASPSPQLYYPYWQMPSTFAVTVVFGLGGPRDTAFDDAVRRAVFVVDPLIATLMITSLDEAANSQLAQERYVLRVMQVLSALALALATAGLFAVMAYAVAQRMGEFGVRLALGALPSDLSRLVLRRGLVLASIGVLIGCSTAWALTRFLQSLLYETSPLDPLVYAAVALLLLAAAALGCWLPARRAARADVARLLRAE</sequence>
<dbReference type="HOGENOM" id="CLU_009433_1_0_0"/>
<dbReference type="GO" id="GO:0005886">
    <property type="term" value="C:plasma membrane"/>
    <property type="evidence" value="ECO:0007669"/>
    <property type="project" value="UniProtKB-SubCell"/>
</dbReference>
<evidence type="ECO:0000256" key="5">
    <source>
        <dbReference type="ARBA" id="ARBA00023136"/>
    </source>
</evidence>
<protein>
    <submittedName>
        <fullName evidence="10">Permease</fullName>
    </submittedName>
</protein>
<evidence type="ECO:0000256" key="6">
    <source>
        <dbReference type="ARBA" id="ARBA00038076"/>
    </source>
</evidence>
<feature type="transmembrane region" description="Helical" evidence="7">
    <location>
        <begin position="385"/>
        <end position="405"/>
    </location>
</feature>
<dbReference type="InterPro" id="IPR025857">
    <property type="entry name" value="MacB_PCD"/>
</dbReference>
<name>B1ZUK6_OPITP</name>
<keyword evidence="4 7" id="KW-1133">Transmembrane helix</keyword>
<dbReference type="PANTHER" id="PTHR30572:SF4">
    <property type="entry name" value="ABC TRANSPORTER PERMEASE YTRF"/>
    <property type="match status" value="1"/>
</dbReference>
<dbReference type="AlphaFoldDB" id="B1ZUK6"/>
<keyword evidence="2" id="KW-1003">Cell membrane</keyword>
<feature type="transmembrane region" description="Helical" evidence="7">
    <location>
        <begin position="38"/>
        <end position="60"/>
    </location>
</feature>
<evidence type="ECO:0000259" key="8">
    <source>
        <dbReference type="Pfam" id="PF02687"/>
    </source>
</evidence>
<dbReference type="STRING" id="452637.Oter_0760"/>
<keyword evidence="3 7" id="KW-0812">Transmembrane</keyword>
<comment type="similarity">
    <text evidence="6">Belongs to the ABC-4 integral membrane protein family.</text>
</comment>
<feature type="transmembrane region" description="Helical" evidence="7">
    <location>
        <begin position="783"/>
        <end position="804"/>
    </location>
</feature>
<keyword evidence="11" id="KW-1185">Reference proteome</keyword>
<dbReference type="KEGG" id="ote:Oter_0760"/>
<dbReference type="PANTHER" id="PTHR30572">
    <property type="entry name" value="MEMBRANE COMPONENT OF TRANSPORTER-RELATED"/>
    <property type="match status" value="1"/>
</dbReference>
<dbReference type="InterPro" id="IPR017800">
    <property type="entry name" value="ADOP"/>
</dbReference>
<evidence type="ECO:0000313" key="11">
    <source>
        <dbReference type="Proteomes" id="UP000007013"/>
    </source>
</evidence>
<reference evidence="10 11" key="1">
    <citation type="journal article" date="2011" name="J. Bacteriol.">
        <title>Genome sequence of the verrucomicrobium Opitutus terrae PB90-1, an abundant inhabitant of rice paddy soil ecosystems.</title>
        <authorList>
            <person name="van Passel M.W."/>
            <person name="Kant R."/>
            <person name="Palva A."/>
            <person name="Copeland A."/>
            <person name="Lucas S."/>
            <person name="Lapidus A."/>
            <person name="Glavina del Rio T."/>
            <person name="Pitluck S."/>
            <person name="Goltsman E."/>
            <person name="Clum A."/>
            <person name="Sun H."/>
            <person name="Schmutz J."/>
            <person name="Larimer F.W."/>
            <person name="Land M.L."/>
            <person name="Hauser L."/>
            <person name="Kyrpides N."/>
            <person name="Mikhailova N."/>
            <person name="Richardson P.P."/>
            <person name="Janssen P.H."/>
            <person name="de Vos W.M."/>
            <person name="Smidt H."/>
        </authorList>
    </citation>
    <scope>NUCLEOTIDE SEQUENCE [LARGE SCALE GENOMIC DNA]</scope>
    <source>
        <strain evidence="11">DSM 11246 / JCM 15787 / PB90-1</strain>
    </source>
</reference>
<gene>
    <name evidence="10" type="ordered locus">Oter_0760</name>
</gene>
<keyword evidence="5 7" id="KW-0472">Membrane</keyword>
<evidence type="ECO:0000313" key="10">
    <source>
        <dbReference type="EMBL" id="ACB74049.1"/>
    </source>
</evidence>
<accession>B1ZUK6</accession>
<evidence type="ECO:0000256" key="3">
    <source>
        <dbReference type="ARBA" id="ARBA00022692"/>
    </source>
</evidence>
<evidence type="ECO:0000256" key="7">
    <source>
        <dbReference type="SAM" id="Phobius"/>
    </source>
</evidence>